<dbReference type="Gene3D" id="4.10.240.10">
    <property type="entry name" value="Zn(2)-C6 fungal-type DNA-binding domain"/>
    <property type="match status" value="1"/>
</dbReference>
<dbReference type="STRING" id="42251.A0A2T7A065"/>
<dbReference type="PANTHER" id="PTHR31644:SF2">
    <property type="entry name" value="TRANSCRIPTIONAL ACTIVATOR ARO80-RELATED"/>
    <property type="match status" value="1"/>
</dbReference>
<dbReference type="Pfam" id="PF00172">
    <property type="entry name" value="Zn_clus"/>
    <property type="match status" value="1"/>
</dbReference>
<dbReference type="PROSITE" id="PS50048">
    <property type="entry name" value="ZN2_CY6_FUNGAL_2"/>
    <property type="match status" value="1"/>
</dbReference>
<dbReference type="GO" id="GO:0000981">
    <property type="term" value="F:DNA-binding transcription factor activity, RNA polymerase II-specific"/>
    <property type="evidence" value="ECO:0007669"/>
    <property type="project" value="InterPro"/>
</dbReference>
<reference evidence="4 5" key="1">
    <citation type="submission" date="2017-04" db="EMBL/GenBank/DDBJ databases">
        <title>Draft genome sequence of Tuber borchii Vittad., a whitish edible truffle.</title>
        <authorList>
            <consortium name="DOE Joint Genome Institute"/>
            <person name="Murat C."/>
            <person name="Kuo A."/>
            <person name="Barry K.W."/>
            <person name="Clum A."/>
            <person name="Dockter R.B."/>
            <person name="Fauchery L."/>
            <person name="Iotti M."/>
            <person name="Kohler A."/>
            <person name="Labutti K."/>
            <person name="Lindquist E.A."/>
            <person name="Lipzen A."/>
            <person name="Ohm R.A."/>
            <person name="Wang M."/>
            <person name="Grigoriev I.V."/>
            <person name="Zambonelli A."/>
            <person name="Martin F.M."/>
        </authorList>
    </citation>
    <scope>NUCLEOTIDE SEQUENCE [LARGE SCALE GENOMIC DNA]</scope>
    <source>
        <strain evidence="4 5">Tbo3840</strain>
    </source>
</reference>
<organism evidence="4 5">
    <name type="scientific">Tuber borchii</name>
    <name type="common">White truffle</name>
    <dbReference type="NCBI Taxonomy" id="42251"/>
    <lineage>
        <taxon>Eukaryota</taxon>
        <taxon>Fungi</taxon>
        <taxon>Dikarya</taxon>
        <taxon>Ascomycota</taxon>
        <taxon>Pezizomycotina</taxon>
        <taxon>Pezizomycetes</taxon>
        <taxon>Pezizales</taxon>
        <taxon>Tuberaceae</taxon>
        <taxon>Tuber</taxon>
    </lineage>
</organism>
<comment type="caution">
    <text evidence="4">The sequence shown here is derived from an EMBL/GenBank/DDBJ whole genome shotgun (WGS) entry which is preliminary data.</text>
</comment>
<feature type="region of interest" description="Disordered" evidence="2">
    <location>
        <begin position="823"/>
        <end position="863"/>
    </location>
</feature>
<evidence type="ECO:0000256" key="1">
    <source>
        <dbReference type="ARBA" id="ARBA00023242"/>
    </source>
</evidence>
<name>A0A2T7A065_TUBBO</name>
<dbReference type="CDD" id="cd12148">
    <property type="entry name" value="fungal_TF_MHR"/>
    <property type="match status" value="1"/>
</dbReference>
<feature type="region of interest" description="Disordered" evidence="2">
    <location>
        <begin position="1"/>
        <end position="40"/>
    </location>
</feature>
<feature type="domain" description="Zn(2)-C6 fungal-type" evidence="3">
    <location>
        <begin position="49"/>
        <end position="85"/>
    </location>
</feature>
<keyword evidence="1" id="KW-0539">Nucleus</keyword>
<sequence>MSYDPRTTDEASPNSTFSTVPPPATGATGIPVANPTPPPSAIHKRTYQACIPCRQRKVRCDLGSVEAPHDPPCVRCRRESKECYFSATRRKTRTPTADEVGIGRGRGTIRGVVRKHEDDEEVLSPIKRSRSIGHGEFVDSPSYSPSFSGKPFATPIDPRLAERDGDADSRDGDTATAAETLLQTPVYNSHEALLTLIEAARKDAPLSTGGKSPSDTDGEGEKDAGDGRSPATQNGNGVRFSSVGDSGFSFTHRRAGSGSTTSPVIQVGRLGTTRSLSISTIQEDRDGLEKATRVWNKFRFVRAGWFTAGEAIQYVQYFYTHLHPLSPTLTSPSLQHISHPSHHPSLLRLEPFLTTIILLITSRYLILPGPGGKSRSYAIHDMLWRETRSGCEGLMWGGGWGGLGTIGSNNHSHTHSAKIARGLRTLGTVEGLLILTEWHVRGLHFPMGVEEGDWMLDSSDSDECETTHSRRKPRKSGGVVEGLGDHIANILEPAYRSDRMSWMLLGNALALAYELGVFDEIDEPVSTVPAHLPPREPPPLDTGYRLRFQRIQKLLLVYVLQLASRLGWTSMIPRHITDSVQHKLLNSAGASPTSVTMAGRWDSEDELQDVIFHSWVDLTMLMKASAEKLFPSRRETKNIMRNGRYVELLEHFQPLLKQWKRDFDGLGLPSPIHHILSMEYEHVRFYINSLALQAVVDRCTVSNSKKAAVAQMSTKDMSFIKEVVDASRALLSCVVEKMYPGGFLKHAPIRIYLRILGASMFLLKTFALGAKEHDVTAGVALIHATIEALRSASVDDVHVALRFADLLETLTNRIQTRFVKVNPSGSATTNTTTDTSASTPPPQPSSPKAKVKMPPPPAPGMLQTDMARGEYVYDGTELPDTEFLFHGYEEWLALPIDPILGAGFDASVTQGQMGVDVGGVDLLELMLAGGGGG</sequence>
<evidence type="ECO:0000313" key="4">
    <source>
        <dbReference type="EMBL" id="PUU81101.1"/>
    </source>
</evidence>
<feature type="compositionally biased region" description="Polar residues" evidence="2">
    <location>
        <begin position="10"/>
        <end position="19"/>
    </location>
</feature>
<evidence type="ECO:0000256" key="2">
    <source>
        <dbReference type="SAM" id="MobiDB-lite"/>
    </source>
</evidence>
<dbReference type="Proteomes" id="UP000244722">
    <property type="component" value="Unassembled WGS sequence"/>
</dbReference>
<dbReference type="GO" id="GO:0045944">
    <property type="term" value="P:positive regulation of transcription by RNA polymerase II"/>
    <property type="evidence" value="ECO:0007669"/>
    <property type="project" value="TreeGrafter"/>
</dbReference>
<dbReference type="InterPro" id="IPR001138">
    <property type="entry name" value="Zn2Cys6_DnaBD"/>
</dbReference>
<dbReference type="SMART" id="SM00066">
    <property type="entry name" value="GAL4"/>
    <property type="match status" value="1"/>
</dbReference>
<dbReference type="OrthoDB" id="2262349at2759"/>
<dbReference type="PANTHER" id="PTHR31644">
    <property type="entry name" value="TRANSCRIPTIONAL ACTIVATOR ARO80-RELATED"/>
    <property type="match status" value="1"/>
</dbReference>
<dbReference type="AlphaFoldDB" id="A0A2T7A065"/>
<gene>
    <name evidence="4" type="ORF">B9Z19DRAFT_972600</name>
</gene>
<evidence type="ECO:0000313" key="5">
    <source>
        <dbReference type="Proteomes" id="UP000244722"/>
    </source>
</evidence>
<protein>
    <recommendedName>
        <fullName evidence="3">Zn(2)-C6 fungal-type domain-containing protein</fullName>
    </recommendedName>
</protein>
<dbReference type="InterPro" id="IPR052780">
    <property type="entry name" value="AAA_Catabolism_Regulators"/>
</dbReference>
<feature type="region of interest" description="Disordered" evidence="2">
    <location>
        <begin position="204"/>
        <end position="243"/>
    </location>
</feature>
<dbReference type="GO" id="GO:0009074">
    <property type="term" value="P:aromatic amino acid family catabolic process"/>
    <property type="evidence" value="ECO:0007669"/>
    <property type="project" value="TreeGrafter"/>
</dbReference>
<dbReference type="SUPFAM" id="SSF57701">
    <property type="entry name" value="Zn2/Cys6 DNA-binding domain"/>
    <property type="match status" value="1"/>
</dbReference>
<accession>A0A2T7A065</accession>
<dbReference type="EMBL" id="NESQ01000050">
    <property type="protein sequence ID" value="PUU81101.1"/>
    <property type="molecule type" value="Genomic_DNA"/>
</dbReference>
<dbReference type="GO" id="GO:0005634">
    <property type="term" value="C:nucleus"/>
    <property type="evidence" value="ECO:0007669"/>
    <property type="project" value="TreeGrafter"/>
</dbReference>
<dbReference type="PROSITE" id="PS00463">
    <property type="entry name" value="ZN2_CY6_FUNGAL_1"/>
    <property type="match status" value="1"/>
</dbReference>
<feature type="compositionally biased region" description="Low complexity" evidence="2">
    <location>
        <begin position="823"/>
        <end position="838"/>
    </location>
</feature>
<feature type="region of interest" description="Disordered" evidence="2">
    <location>
        <begin position="132"/>
        <end position="173"/>
    </location>
</feature>
<proteinExistence type="predicted"/>
<evidence type="ECO:0000259" key="3">
    <source>
        <dbReference type="PROSITE" id="PS50048"/>
    </source>
</evidence>
<dbReference type="GO" id="GO:0008270">
    <property type="term" value="F:zinc ion binding"/>
    <property type="evidence" value="ECO:0007669"/>
    <property type="project" value="InterPro"/>
</dbReference>
<dbReference type="CDD" id="cd00067">
    <property type="entry name" value="GAL4"/>
    <property type="match status" value="1"/>
</dbReference>
<keyword evidence="5" id="KW-1185">Reference proteome</keyword>
<dbReference type="InterPro" id="IPR036864">
    <property type="entry name" value="Zn2-C6_fun-type_DNA-bd_sf"/>
</dbReference>
<feature type="compositionally biased region" description="Basic and acidic residues" evidence="2">
    <location>
        <begin position="159"/>
        <end position="173"/>
    </location>
</feature>
<feature type="region of interest" description="Disordered" evidence="2">
    <location>
        <begin position="456"/>
        <end position="477"/>
    </location>
</feature>